<dbReference type="InterPro" id="IPR017737">
    <property type="entry name" value="TssE1-like"/>
</dbReference>
<dbReference type="Pfam" id="PF04965">
    <property type="entry name" value="GPW_gp25"/>
    <property type="match status" value="1"/>
</dbReference>
<name>A0ABS2B5K7_9BURK</name>
<evidence type="ECO:0000313" key="3">
    <source>
        <dbReference type="Proteomes" id="UP000755577"/>
    </source>
</evidence>
<dbReference type="Proteomes" id="UP000755577">
    <property type="component" value="Unassembled WGS sequence"/>
</dbReference>
<dbReference type="InterPro" id="IPR053176">
    <property type="entry name" value="T6SS_TssE1-like"/>
</dbReference>
<dbReference type="SUPFAM" id="SSF160719">
    <property type="entry name" value="gpW/gp25-like"/>
    <property type="match status" value="1"/>
</dbReference>
<evidence type="ECO:0000259" key="1">
    <source>
        <dbReference type="Pfam" id="PF04965"/>
    </source>
</evidence>
<keyword evidence="3" id="KW-1185">Reference proteome</keyword>
<accession>A0ABS2B5K7</accession>
<dbReference type="NCBIfam" id="TIGR03357">
    <property type="entry name" value="VI_zyme"/>
    <property type="match status" value="1"/>
</dbReference>
<feature type="domain" description="IraD/Gp25-like" evidence="1">
    <location>
        <begin position="42"/>
        <end position="143"/>
    </location>
</feature>
<proteinExistence type="predicted"/>
<reference evidence="2 3" key="1">
    <citation type="submission" date="2021-02" db="EMBL/GenBank/DDBJ databases">
        <title>Draft genome of the type strains Burkholderia anthina DSM16086.</title>
        <authorList>
            <person name="Hertel R."/>
            <person name="Meissner J."/>
            <person name="Poehlein A."/>
            <person name="Daniel R."/>
            <person name="Commichau F.M."/>
        </authorList>
    </citation>
    <scope>NUCLEOTIDE SEQUENCE [LARGE SCALE GENOMIC DNA]</scope>
    <source>
        <strain evidence="2 3">DSM 16086</strain>
    </source>
</reference>
<dbReference type="EMBL" id="JAFCIQ010000012">
    <property type="protein sequence ID" value="MBM2768275.1"/>
    <property type="molecule type" value="Genomic_DNA"/>
</dbReference>
<evidence type="ECO:0000313" key="2">
    <source>
        <dbReference type="EMBL" id="MBM2768275.1"/>
    </source>
</evidence>
<dbReference type="GeneID" id="56504765"/>
<protein>
    <submittedName>
        <fullName evidence="2">Type VI secretion system baseplate subunit TssE</fullName>
    </submittedName>
</protein>
<dbReference type="InterPro" id="IPR007048">
    <property type="entry name" value="IraD/Gp25-like"/>
</dbReference>
<dbReference type="PANTHER" id="PTHR38595">
    <property type="entry name" value="CYTOPLASMIC PROTEIN-RELATED"/>
    <property type="match status" value="1"/>
</dbReference>
<dbReference type="PANTHER" id="PTHR38595:SF1">
    <property type="entry name" value="TYPE VI SECRETION SYSTEM COMPONENT TSSE1"/>
    <property type="match status" value="1"/>
</dbReference>
<sequence>MSTAKPRHRPTYMPSLLDRLIDDAPQLRREHREIETLDSEGMRHLIRRDLSLLLNTTNLDDELDATRHAAAIDSVVNYGIPPLSGNYLANRDWNVVEKAIRTAIVRFEPRLLPDSLRIRPVQHEDSTQYNRLTFEISGLMHWSPIPVEFRIRSMLDMEIDRVTFDTDALQGQ</sequence>
<dbReference type="RefSeq" id="WP_096500060.1">
    <property type="nucleotide sequence ID" value="NZ_CABVLY010000045.1"/>
</dbReference>
<gene>
    <name evidence="2" type="primary">tssE</name>
    <name evidence="2" type="ORF">JQK92_17795</name>
</gene>
<organism evidence="2 3">
    <name type="scientific">Burkholderia anthina</name>
    <dbReference type="NCBI Taxonomy" id="179879"/>
    <lineage>
        <taxon>Bacteria</taxon>
        <taxon>Pseudomonadati</taxon>
        <taxon>Pseudomonadota</taxon>
        <taxon>Betaproteobacteria</taxon>
        <taxon>Burkholderiales</taxon>
        <taxon>Burkholderiaceae</taxon>
        <taxon>Burkholderia</taxon>
        <taxon>Burkholderia cepacia complex</taxon>
    </lineage>
</organism>
<comment type="caution">
    <text evidence="2">The sequence shown here is derived from an EMBL/GenBank/DDBJ whole genome shotgun (WGS) entry which is preliminary data.</text>
</comment>